<keyword evidence="2" id="KW-1185">Reference proteome</keyword>
<dbReference type="Proteomes" id="UP000284605">
    <property type="component" value="Unassembled WGS sequence"/>
</dbReference>
<dbReference type="EMBL" id="QYUK01000029">
    <property type="protein sequence ID" value="RJF80104.1"/>
    <property type="molecule type" value="Genomic_DNA"/>
</dbReference>
<reference evidence="1 2" key="1">
    <citation type="submission" date="2018-09" db="EMBL/GenBank/DDBJ databases">
        <authorList>
            <person name="Zhu H."/>
        </authorList>
    </citation>
    <scope>NUCLEOTIDE SEQUENCE [LARGE SCALE GENOMIC DNA]</scope>
    <source>
        <strain evidence="1 2">K1W22B-8</strain>
    </source>
</reference>
<proteinExistence type="predicted"/>
<accession>A0A418VTC7</accession>
<dbReference type="AlphaFoldDB" id="A0A418VTC7"/>
<protein>
    <submittedName>
        <fullName evidence="1">Uncharacterized protein</fullName>
    </submittedName>
</protein>
<evidence type="ECO:0000313" key="1">
    <source>
        <dbReference type="EMBL" id="RJF80104.1"/>
    </source>
</evidence>
<comment type="caution">
    <text evidence="1">The sequence shown here is derived from an EMBL/GenBank/DDBJ whole genome shotgun (WGS) entry which is preliminary data.</text>
</comment>
<gene>
    <name evidence="1" type="ORF">D3874_27785</name>
</gene>
<organism evidence="1 2">
    <name type="scientific">Oleomonas cavernae</name>
    <dbReference type="NCBI Taxonomy" id="2320859"/>
    <lineage>
        <taxon>Bacteria</taxon>
        <taxon>Pseudomonadati</taxon>
        <taxon>Pseudomonadota</taxon>
        <taxon>Alphaproteobacteria</taxon>
        <taxon>Acetobacterales</taxon>
        <taxon>Acetobacteraceae</taxon>
        <taxon>Oleomonas</taxon>
    </lineage>
</organism>
<name>A0A418VTC7_9PROT</name>
<evidence type="ECO:0000313" key="2">
    <source>
        <dbReference type="Proteomes" id="UP000284605"/>
    </source>
</evidence>
<sequence length="102" mass="11072">MIPIRPSQLRSPTVRTVASLIWNAFAGPLRDPKGLLLGSAIVALMLWGYHGNLELLGMLWDGWAGPGSDPSARARIIPGIAWDQEWLSFWAGALLVVGIPRS</sequence>